<proteinExistence type="predicted"/>
<accession>A0A453JMW9</accession>
<protein>
    <submittedName>
        <fullName evidence="1">Uncharacterized protein</fullName>
    </submittedName>
</protein>
<dbReference type="Proteomes" id="UP000015105">
    <property type="component" value="Chromosome 5D"/>
</dbReference>
<sequence length="75" mass="8705">MAIHQCMLVSGLSHQRITNRTSISIVHISRIAHSKNKSSSGSYYYETTSRGRYKFYDHLPKFPPTLDQEMFIGRK</sequence>
<keyword evidence="2" id="KW-1185">Reference proteome</keyword>
<organism evidence="1 2">
    <name type="scientific">Aegilops tauschii subsp. strangulata</name>
    <name type="common">Goatgrass</name>
    <dbReference type="NCBI Taxonomy" id="200361"/>
    <lineage>
        <taxon>Eukaryota</taxon>
        <taxon>Viridiplantae</taxon>
        <taxon>Streptophyta</taxon>
        <taxon>Embryophyta</taxon>
        <taxon>Tracheophyta</taxon>
        <taxon>Spermatophyta</taxon>
        <taxon>Magnoliopsida</taxon>
        <taxon>Liliopsida</taxon>
        <taxon>Poales</taxon>
        <taxon>Poaceae</taxon>
        <taxon>BOP clade</taxon>
        <taxon>Pooideae</taxon>
        <taxon>Triticodae</taxon>
        <taxon>Triticeae</taxon>
        <taxon>Triticinae</taxon>
        <taxon>Aegilops</taxon>
    </lineage>
</organism>
<evidence type="ECO:0000313" key="1">
    <source>
        <dbReference type="EnsemblPlants" id="AET5Gv20127100.5"/>
    </source>
</evidence>
<evidence type="ECO:0000313" key="2">
    <source>
        <dbReference type="Proteomes" id="UP000015105"/>
    </source>
</evidence>
<reference evidence="1" key="5">
    <citation type="journal article" date="2021" name="G3 (Bethesda)">
        <title>Aegilops tauschii genome assembly Aet v5.0 features greater sequence contiguity and improved annotation.</title>
        <authorList>
            <person name="Wang L."/>
            <person name="Zhu T."/>
            <person name="Rodriguez J.C."/>
            <person name="Deal K.R."/>
            <person name="Dubcovsky J."/>
            <person name="McGuire P.E."/>
            <person name="Lux T."/>
            <person name="Spannagl M."/>
            <person name="Mayer K.F.X."/>
            <person name="Baldrich P."/>
            <person name="Meyers B.C."/>
            <person name="Huo N."/>
            <person name="Gu Y.Q."/>
            <person name="Zhou H."/>
            <person name="Devos K.M."/>
            <person name="Bennetzen J.L."/>
            <person name="Unver T."/>
            <person name="Budak H."/>
            <person name="Gulick P.J."/>
            <person name="Galiba G."/>
            <person name="Kalapos B."/>
            <person name="Nelson D.R."/>
            <person name="Li P."/>
            <person name="You F.M."/>
            <person name="Luo M.C."/>
            <person name="Dvorak J."/>
        </authorList>
    </citation>
    <scope>NUCLEOTIDE SEQUENCE [LARGE SCALE GENOMIC DNA]</scope>
    <source>
        <strain evidence="1">cv. AL8/78</strain>
    </source>
</reference>
<dbReference type="Gramene" id="AET5Gv20127100.5">
    <property type="protein sequence ID" value="AET5Gv20127100.5"/>
    <property type="gene ID" value="AET5Gv20127100"/>
</dbReference>
<reference evidence="1" key="3">
    <citation type="journal article" date="2017" name="Nature">
        <title>Genome sequence of the progenitor of the wheat D genome Aegilops tauschii.</title>
        <authorList>
            <person name="Luo M.C."/>
            <person name="Gu Y.Q."/>
            <person name="Puiu D."/>
            <person name="Wang H."/>
            <person name="Twardziok S.O."/>
            <person name="Deal K.R."/>
            <person name="Huo N."/>
            <person name="Zhu T."/>
            <person name="Wang L."/>
            <person name="Wang Y."/>
            <person name="McGuire P.E."/>
            <person name="Liu S."/>
            <person name="Long H."/>
            <person name="Ramasamy R.K."/>
            <person name="Rodriguez J.C."/>
            <person name="Van S.L."/>
            <person name="Yuan L."/>
            <person name="Wang Z."/>
            <person name="Xia Z."/>
            <person name="Xiao L."/>
            <person name="Anderson O.D."/>
            <person name="Ouyang S."/>
            <person name="Liang Y."/>
            <person name="Zimin A.V."/>
            <person name="Pertea G."/>
            <person name="Qi P."/>
            <person name="Bennetzen J.L."/>
            <person name="Dai X."/>
            <person name="Dawson M.W."/>
            <person name="Muller H.G."/>
            <person name="Kugler K."/>
            <person name="Rivarola-Duarte L."/>
            <person name="Spannagl M."/>
            <person name="Mayer K.F.X."/>
            <person name="Lu F.H."/>
            <person name="Bevan M.W."/>
            <person name="Leroy P."/>
            <person name="Li P."/>
            <person name="You F.M."/>
            <person name="Sun Q."/>
            <person name="Liu Z."/>
            <person name="Lyons E."/>
            <person name="Wicker T."/>
            <person name="Salzberg S.L."/>
            <person name="Devos K.M."/>
            <person name="Dvorak J."/>
        </authorList>
    </citation>
    <scope>NUCLEOTIDE SEQUENCE [LARGE SCALE GENOMIC DNA]</scope>
    <source>
        <strain evidence="1">cv. AL8/78</strain>
    </source>
</reference>
<dbReference type="EnsemblPlants" id="AET5Gv20127100.5">
    <property type="protein sequence ID" value="AET5Gv20127100.5"/>
    <property type="gene ID" value="AET5Gv20127100"/>
</dbReference>
<reference evidence="1" key="4">
    <citation type="submission" date="2019-03" db="UniProtKB">
        <authorList>
            <consortium name="EnsemblPlants"/>
        </authorList>
    </citation>
    <scope>IDENTIFICATION</scope>
</reference>
<reference evidence="2" key="2">
    <citation type="journal article" date="2017" name="Nat. Plants">
        <title>The Aegilops tauschii genome reveals multiple impacts of transposons.</title>
        <authorList>
            <person name="Zhao G."/>
            <person name="Zou C."/>
            <person name="Li K."/>
            <person name="Wang K."/>
            <person name="Li T."/>
            <person name="Gao L."/>
            <person name="Zhang X."/>
            <person name="Wang H."/>
            <person name="Yang Z."/>
            <person name="Liu X."/>
            <person name="Jiang W."/>
            <person name="Mao L."/>
            <person name="Kong X."/>
            <person name="Jiao Y."/>
            <person name="Jia J."/>
        </authorList>
    </citation>
    <scope>NUCLEOTIDE SEQUENCE [LARGE SCALE GENOMIC DNA]</scope>
    <source>
        <strain evidence="2">cv. AL8/78</strain>
    </source>
</reference>
<reference evidence="2" key="1">
    <citation type="journal article" date="2014" name="Science">
        <title>Ancient hybridizations among the ancestral genomes of bread wheat.</title>
        <authorList>
            <consortium name="International Wheat Genome Sequencing Consortium,"/>
            <person name="Marcussen T."/>
            <person name="Sandve S.R."/>
            <person name="Heier L."/>
            <person name="Spannagl M."/>
            <person name="Pfeifer M."/>
            <person name="Jakobsen K.S."/>
            <person name="Wulff B.B."/>
            <person name="Steuernagel B."/>
            <person name="Mayer K.F."/>
            <person name="Olsen O.A."/>
        </authorList>
    </citation>
    <scope>NUCLEOTIDE SEQUENCE [LARGE SCALE GENOMIC DNA]</scope>
    <source>
        <strain evidence="2">cv. AL8/78</strain>
    </source>
</reference>
<name>A0A453JMW9_AEGTS</name>
<dbReference type="AlphaFoldDB" id="A0A453JMW9"/>